<name>A0A7I7P931_9MYCO</name>
<dbReference type="Proteomes" id="UP000466894">
    <property type="component" value="Chromosome"/>
</dbReference>
<sequence length="54" mass="6050">MALKEADKAQLLENGFVHAGNSYARCLACGHNIYLGDPEKVDPSLEHRSHCPWR</sequence>
<evidence type="ECO:0000313" key="2">
    <source>
        <dbReference type="Proteomes" id="UP000466894"/>
    </source>
</evidence>
<dbReference type="EMBL" id="AP022583">
    <property type="protein sequence ID" value="BBY05088.1"/>
    <property type="molecule type" value="Genomic_DNA"/>
</dbReference>
<protein>
    <submittedName>
        <fullName evidence="1">Uncharacterized protein</fullName>
    </submittedName>
</protein>
<proteinExistence type="predicted"/>
<accession>A0A7I7P931</accession>
<dbReference type="KEGG" id="mnv:MNVI_04060"/>
<dbReference type="Gene3D" id="1.10.1170.10">
    <property type="entry name" value="Inhibitor Of Apoptosis Protein (2mihbC-IAP-1), Chain A"/>
    <property type="match status" value="1"/>
</dbReference>
<reference evidence="1 2" key="1">
    <citation type="journal article" date="2019" name="Emerg. Microbes Infect.">
        <title>Comprehensive subspecies identification of 175 nontuberculous mycobacteria species based on 7547 genomic profiles.</title>
        <authorList>
            <person name="Matsumoto Y."/>
            <person name="Kinjo T."/>
            <person name="Motooka D."/>
            <person name="Nabeya D."/>
            <person name="Jung N."/>
            <person name="Uechi K."/>
            <person name="Horii T."/>
            <person name="Iida T."/>
            <person name="Fujita J."/>
            <person name="Nakamura S."/>
        </authorList>
    </citation>
    <scope>NUCLEOTIDE SEQUENCE [LARGE SCALE GENOMIC DNA]</scope>
    <source>
        <strain evidence="1 2">JCM 16367</strain>
    </source>
</reference>
<dbReference type="SUPFAM" id="SSF57924">
    <property type="entry name" value="Inhibitor of apoptosis (IAP) repeat"/>
    <property type="match status" value="1"/>
</dbReference>
<organism evidence="1 2">
    <name type="scientific">Mycobacterium noviomagense</name>
    <dbReference type="NCBI Taxonomy" id="459858"/>
    <lineage>
        <taxon>Bacteria</taxon>
        <taxon>Bacillati</taxon>
        <taxon>Actinomycetota</taxon>
        <taxon>Actinomycetes</taxon>
        <taxon>Mycobacteriales</taxon>
        <taxon>Mycobacteriaceae</taxon>
        <taxon>Mycobacterium</taxon>
    </lineage>
</organism>
<evidence type="ECO:0000313" key="1">
    <source>
        <dbReference type="EMBL" id="BBY05088.1"/>
    </source>
</evidence>
<dbReference type="AlphaFoldDB" id="A0A7I7P931"/>
<gene>
    <name evidence="1" type="ORF">MNVI_04060</name>
</gene>